<evidence type="ECO:0000313" key="2">
    <source>
        <dbReference type="EMBL" id="TCJ15326.1"/>
    </source>
</evidence>
<accession>A0A4R1BDW5</accession>
<dbReference type="InterPro" id="IPR025331">
    <property type="entry name" value="TNT"/>
</dbReference>
<dbReference type="NCBIfam" id="TIGR03696">
    <property type="entry name" value="Rhs_assc_core"/>
    <property type="match status" value="1"/>
</dbReference>
<dbReference type="GO" id="GO:0050135">
    <property type="term" value="F:NADP+ nucleosidase activity"/>
    <property type="evidence" value="ECO:0007669"/>
    <property type="project" value="InterPro"/>
</dbReference>
<dbReference type="InterPro" id="IPR050708">
    <property type="entry name" value="T6SS_VgrG/RHS"/>
</dbReference>
<protein>
    <submittedName>
        <fullName evidence="2">DUF4237 domain-containing protein</fullName>
    </submittedName>
</protein>
<name>A0A4R1BDW5_9BACT</name>
<evidence type="ECO:0000313" key="3">
    <source>
        <dbReference type="Proteomes" id="UP000295334"/>
    </source>
</evidence>
<feature type="domain" description="TNT" evidence="1">
    <location>
        <begin position="445"/>
        <end position="530"/>
    </location>
</feature>
<evidence type="ECO:0000259" key="1">
    <source>
        <dbReference type="Pfam" id="PF14021"/>
    </source>
</evidence>
<comment type="caution">
    <text evidence="2">The sequence shown here is derived from an EMBL/GenBank/DDBJ whole genome shotgun (WGS) entry which is preliminary data.</text>
</comment>
<keyword evidence="3" id="KW-1185">Reference proteome</keyword>
<dbReference type="PANTHER" id="PTHR32305:SF15">
    <property type="entry name" value="PROTEIN RHSA-RELATED"/>
    <property type="match status" value="1"/>
</dbReference>
<dbReference type="EMBL" id="SJZI01000028">
    <property type="protein sequence ID" value="TCJ15326.1"/>
    <property type="molecule type" value="Genomic_DNA"/>
</dbReference>
<dbReference type="PANTHER" id="PTHR32305">
    <property type="match status" value="1"/>
</dbReference>
<dbReference type="OrthoDB" id="2972467at2"/>
<dbReference type="InterPro" id="IPR022385">
    <property type="entry name" value="Rhs_assc_core"/>
</dbReference>
<sequence>VRDNVPATNYDKDIDDQPVANYAYDPIGNLVKDSLEGIRRIEWTVYGKIKAVHKGGDTTITYRYDASGNRIAKTVIPGAGTPKTTWYVRDAQGNVMAVYSDSSDRVLLKEQHLYGSSRLGIRERVGVTTGTGEAVFDPGAIAYLRGEKRYELSNHLGNVLVTISDRKYGVDTSGDGESDRFIADVLSAQDYYPFGMQMPGRAFTVRMGYRYGFNGKEEDSETGMQDYGMRIFNPAISKFLSVDPLTSKYPELTPYQFASNRPIDGIDLDGLEHYNYNGVSIVHDNIPRVASAGVIELQSKKPATQVKPAQLKADELSNSRAPRYPQVAVIGTDIYGNHHIGPEKSVNATLKAKSAEYHSNNLAAIATGPGAAIGYIAAKEKGIGFGAAADGLVMSLGGINPNESIGIFNTRAKGIDVRNSNWVDHNGNFIWPSREGFATEPTTVTLKPGDRFNRYGSEAGTFASPAGTPLNQRAMAPGSTAKPLTEYEVLKPFDAKAGKTAPWFGEPGGGTQYKFDRSVSELKKAGIIRAIPPKTSQ</sequence>
<proteinExistence type="predicted"/>
<dbReference type="Pfam" id="PF14021">
    <property type="entry name" value="TNT"/>
    <property type="match status" value="1"/>
</dbReference>
<organism evidence="2 3">
    <name type="scientific">Flaviaesturariibacter flavus</name>
    <dbReference type="NCBI Taxonomy" id="2502780"/>
    <lineage>
        <taxon>Bacteria</taxon>
        <taxon>Pseudomonadati</taxon>
        <taxon>Bacteroidota</taxon>
        <taxon>Chitinophagia</taxon>
        <taxon>Chitinophagales</taxon>
        <taxon>Chitinophagaceae</taxon>
        <taxon>Flaviaestuariibacter</taxon>
    </lineage>
</organism>
<dbReference type="AlphaFoldDB" id="A0A4R1BDW5"/>
<dbReference type="Proteomes" id="UP000295334">
    <property type="component" value="Unassembled WGS sequence"/>
</dbReference>
<gene>
    <name evidence="2" type="ORF">EPD60_07890</name>
</gene>
<feature type="non-terminal residue" evidence="2">
    <location>
        <position position="1"/>
    </location>
</feature>
<reference evidence="2 3" key="1">
    <citation type="submission" date="2019-03" db="EMBL/GenBank/DDBJ databases">
        <authorList>
            <person name="Kim M.K.M."/>
        </authorList>
    </citation>
    <scope>NUCLEOTIDE SEQUENCE [LARGE SCALE GENOMIC DNA]</scope>
    <source>
        <strain evidence="2 3">17J68-12</strain>
    </source>
</reference>
<dbReference type="Gene3D" id="2.180.10.10">
    <property type="entry name" value="RHS repeat-associated core"/>
    <property type="match status" value="1"/>
</dbReference>
<dbReference type="RefSeq" id="WP_131448567.1">
    <property type="nucleotide sequence ID" value="NZ_SJZI01000028.1"/>
</dbReference>